<dbReference type="Pfam" id="PF00248">
    <property type="entry name" value="Aldo_ket_red"/>
    <property type="match status" value="1"/>
</dbReference>
<accession>A0ABQ4A0U3</accession>
<dbReference type="InterPro" id="IPR036812">
    <property type="entry name" value="NAD(P)_OxRdtase_dom_sf"/>
</dbReference>
<dbReference type="EMBL" id="BOMN01000111">
    <property type="protein sequence ID" value="GIE24494.1"/>
    <property type="molecule type" value="Genomic_DNA"/>
</dbReference>
<evidence type="ECO:0000256" key="1">
    <source>
        <dbReference type="ARBA" id="ARBA00023002"/>
    </source>
</evidence>
<organism evidence="3 4">
    <name type="scientific">Winogradskya humida</name>
    <dbReference type="NCBI Taxonomy" id="113566"/>
    <lineage>
        <taxon>Bacteria</taxon>
        <taxon>Bacillati</taxon>
        <taxon>Actinomycetota</taxon>
        <taxon>Actinomycetes</taxon>
        <taxon>Micromonosporales</taxon>
        <taxon>Micromonosporaceae</taxon>
        <taxon>Winogradskya</taxon>
    </lineage>
</organism>
<dbReference type="PANTHER" id="PTHR43364:SF4">
    <property type="entry name" value="NAD(P)-LINKED OXIDOREDUCTASE SUPERFAMILY PROTEIN"/>
    <property type="match status" value="1"/>
</dbReference>
<dbReference type="RefSeq" id="WP_203841506.1">
    <property type="nucleotide sequence ID" value="NZ_BAAATV010000019.1"/>
</dbReference>
<dbReference type="PRINTS" id="PR00069">
    <property type="entry name" value="ALDKETRDTASE"/>
</dbReference>
<keyword evidence="1" id="KW-0560">Oxidoreductase</keyword>
<dbReference type="InterPro" id="IPR023210">
    <property type="entry name" value="NADP_OxRdtase_dom"/>
</dbReference>
<dbReference type="Gene3D" id="3.20.20.100">
    <property type="entry name" value="NADP-dependent oxidoreductase domain"/>
    <property type="match status" value="1"/>
</dbReference>
<dbReference type="InterPro" id="IPR050523">
    <property type="entry name" value="AKR_Detox_Biosynth"/>
</dbReference>
<dbReference type="SUPFAM" id="SSF51430">
    <property type="entry name" value="NAD(P)-linked oxidoreductase"/>
    <property type="match status" value="1"/>
</dbReference>
<dbReference type="CDD" id="cd19080">
    <property type="entry name" value="AKR_AKR9A_9B"/>
    <property type="match status" value="1"/>
</dbReference>
<evidence type="ECO:0000259" key="2">
    <source>
        <dbReference type="Pfam" id="PF00248"/>
    </source>
</evidence>
<dbReference type="PANTHER" id="PTHR43364">
    <property type="entry name" value="NADH-SPECIFIC METHYLGLYOXAL REDUCTASE-RELATED"/>
    <property type="match status" value="1"/>
</dbReference>
<gene>
    <name evidence="3" type="ORF">Ahu01nite_075960</name>
</gene>
<keyword evidence="4" id="KW-1185">Reference proteome</keyword>
<reference evidence="3 4" key="1">
    <citation type="submission" date="2021-01" db="EMBL/GenBank/DDBJ databases">
        <title>Whole genome shotgun sequence of Actinoplanes humidus NBRC 14915.</title>
        <authorList>
            <person name="Komaki H."/>
            <person name="Tamura T."/>
        </authorList>
    </citation>
    <scope>NUCLEOTIDE SEQUENCE [LARGE SCALE GENOMIC DNA]</scope>
    <source>
        <strain evidence="3 4">NBRC 14915</strain>
    </source>
</reference>
<evidence type="ECO:0000313" key="4">
    <source>
        <dbReference type="Proteomes" id="UP000603200"/>
    </source>
</evidence>
<sequence>MSLTDYRTIGTSGLRVSPLALGAMTFDDGSWGSSPETSFGILDRYLDAGGNFVDTANMYNAGASEQTLGQYFTARPGRRDRMVLATKFAGSMDAADPNSGGAGRKAIRGQLDASLRRLNTDYIDLYWMHQWDRHTPIEETLSTLDELVRAGKVNAIGLSNTPAWWVAQAVTTARLRGWESVAALQVEYSLLARTVEGETFGAARHFGLGVTPWSPLASGALSGKYSRTRTSVQGSGRAAYAGVHLNESTFTLLDTLEKIAGDLGTTVAATALAWVRQRPEVTSTLIGARTPEQLEANLASIDVVLTTEQIRELDGLTAPSLDYPHAVADSMVGFQQGNTTINGLSAEAFVRRG</sequence>
<feature type="domain" description="NADP-dependent oxidoreductase" evidence="2">
    <location>
        <begin position="18"/>
        <end position="316"/>
    </location>
</feature>
<dbReference type="Proteomes" id="UP000603200">
    <property type="component" value="Unassembled WGS sequence"/>
</dbReference>
<protein>
    <submittedName>
        <fullName evidence="3">Aldo/keto reductase</fullName>
    </submittedName>
</protein>
<evidence type="ECO:0000313" key="3">
    <source>
        <dbReference type="EMBL" id="GIE24494.1"/>
    </source>
</evidence>
<name>A0ABQ4A0U3_9ACTN</name>
<proteinExistence type="predicted"/>
<dbReference type="InterPro" id="IPR020471">
    <property type="entry name" value="AKR"/>
</dbReference>
<comment type="caution">
    <text evidence="3">The sequence shown here is derived from an EMBL/GenBank/DDBJ whole genome shotgun (WGS) entry which is preliminary data.</text>
</comment>